<dbReference type="Proteomes" id="UP000015102">
    <property type="component" value="Unassembled WGS sequence"/>
</dbReference>
<protein>
    <submittedName>
        <fullName evidence="1">Uncharacterized protein</fullName>
    </submittedName>
</protein>
<dbReference type="EMBL" id="CAQQ02014889">
    <property type="status" value="NOT_ANNOTATED_CDS"/>
    <property type="molecule type" value="Genomic_DNA"/>
</dbReference>
<dbReference type="Pfam" id="PF03564">
    <property type="entry name" value="DUF1759"/>
    <property type="match status" value="1"/>
</dbReference>
<evidence type="ECO:0000313" key="2">
    <source>
        <dbReference type="Proteomes" id="UP000015102"/>
    </source>
</evidence>
<dbReference type="InterPro" id="IPR005312">
    <property type="entry name" value="DUF1759"/>
</dbReference>
<organism evidence="1 2">
    <name type="scientific">Megaselia scalaris</name>
    <name type="common">Humpbacked fly</name>
    <name type="synonym">Phora scalaris</name>
    <dbReference type="NCBI Taxonomy" id="36166"/>
    <lineage>
        <taxon>Eukaryota</taxon>
        <taxon>Metazoa</taxon>
        <taxon>Ecdysozoa</taxon>
        <taxon>Arthropoda</taxon>
        <taxon>Hexapoda</taxon>
        <taxon>Insecta</taxon>
        <taxon>Pterygota</taxon>
        <taxon>Neoptera</taxon>
        <taxon>Endopterygota</taxon>
        <taxon>Diptera</taxon>
        <taxon>Brachycera</taxon>
        <taxon>Muscomorpha</taxon>
        <taxon>Platypezoidea</taxon>
        <taxon>Phoridae</taxon>
        <taxon>Megaseliini</taxon>
        <taxon>Megaselia</taxon>
    </lineage>
</organism>
<reference evidence="2" key="1">
    <citation type="submission" date="2013-02" db="EMBL/GenBank/DDBJ databases">
        <authorList>
            <person name="Hughes D."/>
        </authorList>
    </citation>
    <scope>NUCLEOTIDE SEQUENCE</scope>
    <source>
        <strain>Durham</strain>
        <strain evidence="2">NC isolate 2 -- Noor lab</strain>
    </source>
</reference>
<accession>T1GHX9</accession>
<proteinExistence type="predicted"/>
<keyword evidence="2" id="KW-1185">Reference proteome</keyword>
<dbReference type="HOGENOM" id="CLU_2029346_0_0_1"/>
<evidence type="ECO:0000313" key="1">
    <source>
        <dbReference type="EnsemblMetazoa" id="MESCA003042-PA"/>
    </source>
</evidence>
<dbReference type="EnsemblMetazoa" id="MESCA003042-RA">
    <property type="protein sequence ID" value="MESCA003042-PA"/>
    <property type="gene ID" value="MESCA003042"/>
</dbReference>
<sequence length="122" mass="13793">MEYLKTYLDGEPAKLISSYLLSGNNYKAAFKALDKIYNNKCLLVSIHIDNMMKPFGGSVTSDTIKEMYDNINGGLIAISNMGSETNSWGYLIVHFALEILDDHNRALFGEEFIEVNEETNER</sequence>
<name>T1GHX9_MEGSC</name>
<dbReference type="AlphaFoldDB" id="T1GHX9"/>
<reference evidence="1" key="2">
    <citation type="submission" date="2015-06" db="UniProtKB">
        <authorList>
            <consortium name="EnsemblMetazoa"/>
        </authorList>
    </citation>
    <scope>IDENTIFICATION</scope>
</reference>